<keyword evidence="1" id="KW-0805">Transcription regulation</keyword>
<comment type="caution">
    <text evidence="5">The sequence shown here is derived from an EMBL/GenBank/DDBJ whole genome shotgun (WGS) entry which is preliminary data.</text>
</comment>
<dbReference type="SUPFAM" id="SSF48008">
    <property type="entry name" value="GntR ligand-binding domain-like"/>
    <property type="match status" value="1"/>
</dbReference>
<evidence type="ECO:0000259" key="4">
    <source>
        <dbReference type="PROSITE" id="PS50949"/>
    </source>
</evidence>
<protein>
    <submittedName>
        <fullName evidence="5">DNA-binding GntR family transcriptional regulator</fullName>
    </submittedName>
</protein>
<dbReference type="PROSITE" id="PS50949">
    <property type="entry name" value="HTH_GNTR"/>
    <property type="match status" value="1"/>
</dbReference>
<dbReference type="SMART" id="SM00895">
    <property type="entry name" value="FCD"/>
    <property type="match status" value="1"/>
</dbReference>
<dbReference type="EMBL" id="SLVV01000020">
    <property type="protein sequence ID" value="TCN18419.1"/>
    <property type="molecule type" value="Genomic_DNA"/>
</dbReference>
<name>A0A4R2AZS3_9BACI</name>
<feature type="domain" description="HTH gntR-type" evidence="4">
    <location>
        <begin position="7"/>
        <end position="74"/>
    </location>
</feature>
<proteinExistence type="predicted"/>
<evidence type="ECO:0000313" key="5">
    <source>
        <dbReference type="EMBL" id="TCN18419.1"/>
    </source>
</evidence>
<dbReference type="Pfam" id="PF00392">
    <property type="entry name" value="GntR"/>
    <property type="match status" value="1"/>
</dbReference>
<accession>A0A4R2AZS3</accession>
<evidence type="ECO:0000256" key="2">
    <source>
        <dbReference type="ARBA" id="ARBA00023125"/>
    </source>
</evidence>
<dbReference type="Gene3D" id="1.20.120.530">
    <property type="entry name" value="GntR ligand-binding domain-like"/>
    <property type="match status" value="1"/>
</dbReference>
<dbReference type="SMART" id="SM00345">
    <property type="entry name" value="HTH_GNTR"/>
    <property type="match status" value="1"/>
</dbReference>
<reference evidence="5 6" key="1">
    <citation type="journal article" date="2015" name="Stand. Genomic Sci.">
        <title>Genomic Encyclopedia of Bacterial and Archaeal Type Strains, Phase III: the genomes of soil and plant-associated and newly described type strains.</title>
        <authorList>
            <person name="Whitman W.B."/>
            <person name="Woyke T."/>
            <person name="Klenk H.P."/>
            <person name="Zhou Y."/>
            <person name="Lilburn T.G."/>
            <person name="Beck B.J."/>
            <person name="De Vos P."/>
            <person name="Vandamme P."/>
            <person name="Eisen J.A."/>
            <person name="Garrity G."/>
            <person name="Hugenholtz P."/>
            <person name="Kyrpides N.C."/>
        </authorList>
    </citation>
    <scope>NUCLEOTIDE SEQUENCE [LARGE SCALE GENOMIC DNA]</scope>
    <source>
        <strain evidence="5 6">CV53</strain>
    </source>
</reference>
<dbReference type="PRINTS" id="PR00035">
    <property type="entry name" value="HTHGNTR"/>
</dbReference>
<dbReference type="Gene3D" id="1.10.10.10">
    <property type="entry name" value="Winged helix-like DNA-binding domain superfamily/Winged helix DNA-binding domain"/>
    <property type="match status" value="1"/>
</dbReference>
<dbReference type="InterPro" id="IPR036390">
    <property type="entry name" value="WH_DNA-bd_sf"/>
</dbReference>
<dbReference type="InterPro" id="IPR008920">
    <property type="entry name" value="TF_FadR/GntR_C"/>
</dbReference>
<dbReference type="InterPro" id="IPR000524">
    <property type="entry name" value="Tscrpt_reg_HTH_GntR"/>
</dbReference>
<dbReference type="CDD" id="cd07377">
    <property type="entry name" value="WHTH_GntR"/>
    <property type="match status" value="1"/>
</dbReference>
<keyword evidence="3" id="KW-0804">Transcription</keyword>
<organism evidence="5 6">
    <name type="scientific">Mesobacillus foraminis</name>
    <dbReference type="NCBI Taxonomy" id="279826"/>
    <lineage>
        <taxon>Bacteria</taxon>
        <taxon>Bacillati</taxon>
        <taxon>Bacillota</taxon>
        <taxon>Bacilli</taxon>
        <taxon>Bacillales</taxon>
        <taxon>Bacillaceae</taxon>
        <taxon>Mesobacillus</taxon>
    </lineage>
</organism>
<gene>
    <name evidence="5" type="ORF">EV146_12017</name>
</gene>
<dbReference type="GO" id="GO:0003677">
    <property type="term" value="F:DNA binding"/>
    <property type="evidence" value="ECO:0007669"/>
    <property type="project" value="UniProtKB-KW"/>
</dbReference>
<evidence type="ECO:0000313" key="6">
    <source>
        <dbReference type="Proteomes" id="UP000295689"/>
    </source>
</evidence>
<evidence type="ECO:0000256" key="3">
    <source>
        <dbReference type="ARBA" id="ARBA00023163"/>
    </source>
</evidence>
<dbReference type="InterPro" id="IPR011711">
    <property type="entry name" value="GntR_C"/>
</dbReference>
<dbReference type="SUPFAM" id="SSF46785">
    <property type="entry name" value="Winged helix' DNA-binding domain"/>
    <property type="match status" value="1"/>
</dbReference>
<dbReference type="Pfam" id="PF07729">
    <property type="entry name" value="FCD"/>
    <property type="match status" value="1"/>
</dbReference>
<dbReference type="PANTHER" id="PTHR43537:SF24">
    <property type="entry name" value="GLUCONATE OPERON TRANSCRIPTIONAL REPRESSOR"/>
    <property type="match status" value="1"/>
</dbReference>
<evidence type="ECO:0000256" key="1">
    <source>
        <dbReference type="ARBA" id="ARBA00023015"/>
    </source>
</evidence>
<keyword evidence="2 5" id="KW-0238">DNA-binding</keyword>
<keyword evidence="6" id="KW-1185">Reference proteome</keyword>
<dbReference type="InterPro" id="IPR036388">
    <property type="entry name" value="WH-like_DNA-bd_sf"/>
</dbReference>
<dbReference type="AlphaFoldDB" id="A0A4R2AZS3"/>
<sequence length="225" mass="26037">MSIIETSALGTQVYKVLRSDIIRGIFAPGDKLDINELATKFGVSRSPVKEAVNQLVHEGLIEIVPRRGTYISQLRFKDCMEALEARFMVEIWAASQIIDHITDEQINIWEQIIQKMDSLLKEDTFSYEEYSQLDVEFHQLIVKWTGNQKVQNIYQSINPLISLARIGFNEVFEKSVKRHKDHHNMLEALKNRNLAGLVEALQQHQDSLKIDTKLNWNEELYGPIE</sequence>
<dbReference type="RefSeq" id="WP_132011418.1">
    <property type="nucleotide sequence ID" value="NZ_JABUHM010000003.1"/>
</dbReference>
<dbReference type="GO" id="GO:0003700">
    <property type="term" value="F:DNA-binding transcription factor activity"/>
    <property type="evidence" value="ECO:0007669"/>
    <property type="project" value="InterPro"/>
</dbReference>
<dbReference type="Proteomes" id="UP000295689">
    <property type="component" value="Unassembled WGS sequence"/>
</dbReference>
<dbReference type="PANTHER" id="PTHR43537">
    <property type="entry name" value="TRANSCRIPTIONAL REGULATOR, GNTR FAMILY"/>
    <property type="match status" value="1"/>
</dbReference>